<accession>A0A2C5WTM9</accession>
<keyword evidence="1" id="KW-0732">Signal</keyword>
<protein>
    <submittedName>
        <fullName evidence="2">Uncharacterized protein</fullName>
    </submittedName>
</protein>
<reference evidence="2 3" key="1">
    <citation type="journal article" date="2013" name="Fungal Biol.">
        <title>Analysis of microsatellite markers in the genome of the plant pathogen Ceratocystis fimbriata.</title>
        <authorList>
            <person name="Simpson M.C."/>
            <person name="Wilken P.M."/>
            <person name="Coetzee M.P."/>
            <person name="Wingfield M.J."/>
            <person name="Wingfield B.D."/>
        </authorList>
    </citation>
    <scope>NUCLEOTIDE SEQUENCE [LARGE SCALE GENOMIC DNA]</scope>
    <source>
        <strain evidence="2 3">CBS 114723</strain>
    </source>
</reference>
<evidence type="ECO:0000256" key="1">
    <source>
        <dbReference type="SAM" id="SignalP"/>
    </source>
</evidence>
<dbReference type="Proteomes" id="UP000222788">
    <property type="component" value="Unassembled WGS sequence"/>
</dbReference>
<feature type="chain" id="PRO_5012496727" evidence="1">
    <location>
        <begin position="21"/>
        <end position="104"/>
    </location>
</feature>
<evidence type="ECO:0000313" key="2">
    <source>
        <dbReference type="EMBL" id="PHH52209.1"/>
    </source>
</evidence>
<feature type="signal peptide" evidence="1">
    <location>
        <begin position="1"/>
        <end position="20"/>
    </location>
</feature>
<keyword evidence="3" id="KW-1185">Reference proteome</keyword>
<sequence>MHLPTAFSVVASLFIAATSAHELTEAHKKHMLQARPFIDHCQSHFSEESFKHRTAKRHLLNLNRARILEGLEDESLDNPFDHHISVIQHSPLEVLHRTHRLFKN</sequence>
<dbReference type="EMBL" id="APWK03000074">
    <property type="protein sequence ID" value="PHH52209.1"/>
    <property type="molecule type" value="Genomic_DNA"/>
</dbReference>
<organism evidence="2 3">
    <name type="scientific">Ceratocystis fimbriata CBS 114723</name>
    <dbReference type="NCBI Taxonomy" id="1035309"/>
    <lineage>
        <taxon>Eukaryota</taxon>
        <taxon>Fungi</taxon>
        <taxon>Dikarya</taxon>
        <taxon>Ascomycota</taxon>
        <taxon>Pezizomycotina</taxon>
        <taxon>Sordariomycetes</taxon>
        <taxon>Hypocreomycetidae</taxon>
        <taxon>Microascales</taxon>
        <taxon>Ceratocystidaceae</taxon>
        <taxon>Ceratocystis</taxon>
    </lineage>
</organism>
<dbReference type="AlphaFoldDB" id="A0A2C5WTM9"/>
<name>A0A2C5WTM9_9PEZI</name>
<proteinExistence type="predicted"/>
<evidence type="ECO:0000313" key="3">
    <source>
        <dbReference type="Proteomes" id="UP000222788"/>
    </source>
</evidence>
<comment type="caution">
    <text evidence="2">The sequence shown here is derived from an EMBL/GenBank/DDBJ whole genome shotgun (WGS) entry which is preliminary data.</text>
</comment>
<gene>
    <name evidence="2" type="ORF">CFIMG_004917RA</name>
</gene>
<reference evidence="2 3" key="2">
    <citation type="journal article" date="2013" name="IMA Fungus">
        <title>IMA Genome-F 1: Ceratocystis fimbriata: Draft nuclear genome sequence for the plant pathogen, Ceratocystis fimbriata.</title>
        <authorList>
            <person name="Wilken P.M."/>
            <person name="Steenkamp E.T."/>
            <person name="Wingfield M.J."/>
            <person name="de Beer Z.W."/>
            <person name="Wingfield B.D."/>
        </authorList>
    </citation>
    <scope>NUCLEOTIDE SEQUENCE [LARGE SCALE GENOMIC DNA]</scope>
    <source>
        <strain evidence="2 3">CBS 114723</strain>
    </source>
</reference>